<dbReference type="GO" id="GO:0036503">
    <property type="term" value="P:ERAD pathway"/>
    <property type="evidence" value="ECO:0007669"/>
    <property type="project" value="UniProtKB-ARBA"/>
</dbReference>
<accession>A0AA38YBQ9</accession>
<protein>
    <recommendedName>
        <fullName evidence="9">alpha-1,2-Mannosidase</fullName>
        <ecNumber evidence="9">3.2.1.-</ecNumber>
    </recommendedName>
</protein>
<dbReference type="GO" id="GO:0004571">
    <property type="term" value="F:mannosyl-oligosaccharide 1,2-alpha-mannosidase activity"/>
    <property type="evidence" value="ECO:0007669"/>
    <property type="project" value="InterPro"/>
</dbReference>
<feature type="active site" evidence="6">
    <location>
        <position position="314"/>
    </location>
</feature>
<comment type="pathway">
    <text evidence="2">Protein modification; protein glycosylation.</text>
</comment>
<keyword evidence="5 8" id="KW-1015">Disulfide bond</keyword>
<evidence type="ECO:0000313" key="11">
    <source>
        <dbReference type="EMBL" id="KAJ9642753.1"/>
    </source>
</evidence>
<comment type="caution">
    <text evidence="11">The sequence shown here is derived from an EMBL/GenBank/DDBJ whole genome shotgun (WGS) entry which is preliminary data.</text>
</comment>
<dbReference type="GO" id="GO:0016020">
    <property type="term" value="C:membrane"/>
    <property type="evidence" value="ECO:0007669"/>
    <property type="project" value="InterPro"/>
</dbReference>
<feature type="transmembrane region" description="Helical" evidence="10">
    <location>
        <begin position="7"/>
        <end position="24"/>
    </location>
</feature>
<feature type="active site" description="Proton donor" evidence="6">
    <location>
        <position position="177"/>
    </location>
</feature>
<dbReference type="Gene3D" id="1.50.10.10">
    <property type="match status" value="1"/>
</dbReference>
<dbReference type="GO" id="GO:0005783">
    <property type="term" value="C:endoplasmic reticulum"/>
    <property type="evidence" value="ECO:0007669"/>
    <property type="project" value="TreeGrafter"/>
</dbReference>
<dbReference type="Pfam" id="PF01532">
    <property type="entry name" value="Glyco_hydro_47"/>
    <property type="match status" value="1"/>
</dbReference>
<evidence type="ECO:0000256" key="7">
    <source>
        <dbReference type="PIRSR" id="PIRSR601382-2"/>
    </source>
</evidence>
<evidence type="ECO:0000256" key="3">
    <source>
        <dbReference type="ARBA" id="ARBA00007658"/>
    </source>
</evidence>
<dbReference type="SUPFAM" id="SSF48225">
    <property type="entry name" value="Seven-hairpin glycosidases"/>
    <property type="match status" value="1"/>
</dbReference>
<feature type="disulfide bond" evidence="8">
    <location>
        <begin position="389"/>
        <end position="418"/>
    </location>
</feature>
<evidence type="ECO:0000256" key="9">
    <source>
        <dbReference type="RuleBase" id="RU361193"/>
    </source>
</evidence>
<dbReference type="PRINTS" id="PR00747">
    <property type="entry name" value="GLYHDRLASE47"/>
</dbReference>
<dbReference type="InterPro" id="IPR050749">
    <property type="entry name" value="Glycosyl_Hydrolase_47"/>
</dbReference>
<dbReference type="InterPro" id="IPR036026">
    <property type="entry name" value="Seven-hairpin_glycosidases"/>
</dbReference>
<evidence type="ECO:0000256" key="4">
    <source>
        <dbReference type="ARBA" id="ARBA00022801"/>
    </source>
</evidence>
<evidence type="ECO:0000256" key="8">
    <source>
        <dbReference type="PIRSR" id="PIRSR601382-3"/>
    </source>
</evidence>
<feature type="binding site" evidence="7">
    <location>
        <position position="592"/>
    </location>
    <ligand>
        <name>Ca(2+)</name>
        <dbReference type="ChEBI" id="CHEBI:29108"/>
    </ligand>
</feature>
<keyword evidence="7" id="KW-0106">Calcium</keyword>
<dbReference type="InterPro" id="IPR012341">
    <property type="entry name" value="6hp_glycosidase-like_sf"/>
</dbReference>
<dbReference type="PANTHER" id="PTHR11742">
    <property type="entry name" value="MANNOSYL-OLIGOSACCHARIDE ALPHA-1,2-MANNOSIDASE-RELATED"/>
    <property type="match status" value="1"/>
</dbReference>
<keyword evidence="7" id="KW-0479">Metal-binding</keyword>
<evidence type="ECO:0000256" key="6">
    <source>
        <dbReference type="PIRSR" id="PIRSR601382-1"/>
    </source>
</evidence>
<dbReference type="GO" id="GO:0005509">
    <property type="term" value="F:calcium ion binding"/>
    <property type="evidence" value="ECO:0007669"/>
    <property type="project" value="InterPro"/>
</dbReference>
<keyword evidence="4 9" id="KW-0378">Hydrolase</keyword>
<organism evidence="11 12">
    <name type="scientific">Knufia peltigerae</name>
    <dbReference type="NCBI Taxonomy" id="1002370"/>
    <lineage>
        <taxon>Eukaryota</taxon>
        <taxon>Fungi</taxon>
        <taxon>Dikarya</taxon>
        <taxon>Ascomycota</taxon>
        <taxon>Pezizomycotina</taxon>
        <taxon>Eurotiomycetes</taxon>
        <taxon>Chaetothyriomycetidae</taxon>
        <taxon>Chaetothyriales</taxon>
        <taxon>Trichomeriaceae</taxon>
        <taxon>Knufia</taxon>
    </lineage>
</organism>
<sequence>MILIRRLWLVPAFFIACVVYYLFLHTGSNVQSPSVSPGDSAPLGKLHWTKHPERYPITDLRSPPAGPIQNIPKIQYDFQLRPESLDEKKTRETRLGVVRDAFIHAWNGYKKHAWGADEVGPISGTARMSFGGWGATLVDTMDTLWIMDLKEDFEQCVEAVKKIDFTTSQEEMINVFETTIRYLGGFLAAYDLSDGRYPALLDKARELGEILYSAFDTPNHMPMARWQWRVTAVGKEIEPSTNTLLAEIGSLSVEFTRLSQVTGDVKYFDVIQRIAETMESAQNQTKIPGLWPTIVNAKALTFDVNHFTMGGMADSTYEYLPKQWMMLGGRDGKYKHMYEEAIEAAKRYLFFRPLVPGGEDLLFSGNAGLTTLETIPISSLEPQGQHLACFVGGMVGIGAKIFGRPDDLPVARRLVDGCLWAYNSMPSGLMPETFHLSACQVGVDPPPPGKCEWTDAKWYEAVWKKNSPTPPRDATPSEMGKKLVDQNRLAVGYTDQGDNRYILRPEAIESIFVLYRITGDKKLQDAAWAMFQRINTATKTSIAHAAVNDVRLPMPEQSDRMESFWLAETLKYFYLIFSEPSVVDLDRWVLNTEAHPLKRPTTN</sequence>
<keyword evidence="9" id="KW-0326">Glycosidase</keyword>
<dbReference type="PANTHER" id="PTHR11742:SF49">
    <property type="entry name" value="ALPHA-1,2-MANNOSIDASE"/>
    <property type="match status" value="1"/>
</dbReference>
<dbReference type="FunFam" id="1.50.10.10:FF:000037">
    <property type="entry name" value="alpha-1,2-Mannosidase"/>
    <property type="match status" value="1"/>
</dbReference>
<comment type="cofactor">
    <cofactor evidence="1 7">
        <name>Ca(2+)</name>
        <dbReference type="ChEBI" id="CHEBI:29108"/>
    </cofactor>
</comment>
<dbReference type="EMBL" id="JAPDRN010000009">
    <property type="protein sequence ID" value="KAJ9642753.1"/>
    <property type="molecule type" value="Genomic_DNA"/>
</dbReference>
<reference evidence="11" key="1">
    <citation type="submission" date="2022-10" db="EMBL/GenBank/DDBJ databases">
        <title>Culturing micro-colonial fungi from biological soil crusts in the Mojave desert and describing Neophaeococcomyces mojavensis, and introducing the new genera and species Taxawa tesnikishii.</title>
        <authorList>
            <person name="Kurbessoian T."/>
            <person name="Stajich J.E."/>
        </authorList>
    </citation>
    <scope>NUCLEOTIDE SEQUENCE</scope>
    <source>
        <strain evidence="11">TK_35</strain>
    </source>
</reference>
<keyword evidence="12" id="KW-1185">Reference proteome</keyword>
<comment type="similarity">
    <text evidence="3 9">Belongs to the glycosyl hydrolase 47 family.</text>
</comment>
<dbReference type="EC" id="3.2.1.-" evidence="9"/>
<dbReference type="InterPro" id="IPR001382">
    <property type="entry name" value="Glyco_hydro_47"/>
</dbReference>
<keyword evidence="10" id="KW-0812">Transmembrane</keyword>
<evidence type="ECO:0000256" key="2">
    <source>
        <dbReference type="ARBA" id="ARBA00004922"/>
    </source>
</evidence>
<dbReference type="GO" id="GO:0005975">
    <property type="term" value="P:carbohydrate metabolic process"/>
    <property type="evidence" value="ECO:0007669"/>
    <property type="project" value="InterPro"/>
</dbReference>
<dbReference type="PROSITE" id="PS51257">
    <property type="entry name" value="PROKAR_LIPOPROTEIN"/>
    <property type="match status" value="1"/>
</dbReference>
<dbReference type="AlphaFoldDB" id="A0AA38YBQ9"/>
<name>A0AA38YBQ9_9EURO</name>
<feature type="active site" evidence="6">
    <location>
        <position position="506"/>
    </location>
</feature>
<dbReference type="Proteomes" id="UP001172681">
    <property type="component" value="Unassembled WGS sequence"/>
</dbReference>
<feature type="active site" description="Proton donor" evidence="6">
    <location>
        <position position="432"/>
    </location>
</feature>
<evidence type="ECO:0000256" key="10">
    <source>
        <dbReference type="SAM" id="Phobius"/>
    </source>
</evidence>
<gene>
    <name evidence="11" type="ORF">H2204_002401</name>
</gene>
<keyword evidence="10" id="KW-1133">Transmembrane helix</keyword>
<evidence type="ECO:0000313" key="12">
    <source>
        <dbReference type="Proteomes" id="UP001172681"/>
    </source>
</evidence>
<keyword evidence="10" id="KW-0472">Membrane</keyword>
<proteinExistence type="inferred from homology"/>
<evidence type="ECO:0000256" key="5">
    <source>
        <dbReference type="ARBA" id="ARBA00023157"/>
    </source>
</evidence>
<evidence type="ECO:0000256" key="1">
    <source>
        <dbReference type="ARBA" id="ARBA00001913"/>
    </source>
</evidence>